<dbReference type="GO" id="GO:0016592">
    <property type="term" value="C:mediator complex"/>
    <property type="evidence" value="ECO:0007669"/>
    <property type="project" value="TreeGrafter"/>
</dbReference>
<sequence length="310" mass="35972">MTSWSEIELKKIKIGKDDKILSEDPRIKQIMMDTLHIRLSLVGSMFDFILRNTNDFANWAWLFVQLIYSGVVDPDNDQLLFTIIIDMLTVLIHHIISTEPNIESNRHYQTIIKKISKETKDFSDLPNTKAINFIRKLLPLNRSSNLEIMTVESNCTTVSKTLANLLDKRRGFKFVRKEKVNTWELIEGVKNASALCLSWYGFSKLEKKMLRYEYQQRLLVRHKHMNIHKELSYLKEKPDVPNDLIELPEPVIVETVKKEQKTPMNTSNMKPMSSMNLSMNAPGFMSGDQTKSHVNSPTWSLAALCPTKWK</sequence>
<dbReference type="GO" id="GO:0003713">
    <property type="term" value="F:transcription coactivator activity"/>
    <property type="evidence" value="ECO:0007669"/>
    <property type="project" value="TreeGrafter"/>
</dbReference>
<dbReference type="GO" id="GO:0045944">
    <property type="term" value="P:positive regulation of transcription by RNA polymerase II"/>
    <property type="evidence" value="ECO:0007669"/>
    <property type="project" value="TreeGrafter"/>
</dbReference>
<accession>A0A3M7S8T7</accession>
<name>A0A3M7S8T7_BRAPC</name>
<reference evidence="1 2" key="1">
    <citation type="journal article" date="2018" name="Sci. Rep.">
        <title>Genomic signatures of local adaptation to the degree of environmental predictability in rotifers.</title>
        <authorList>
            <person name="Franch-Gras L."/>
            <person name="Hahn C."/>
            <person name="Garcia-Roger E.M."/>
            <person name="Carmona M.J."/>
            <person name="Serra M."/>
            <person name="Gomez A."/>
        </authorList>
    </citation>
    <scope>NUCLEOTIDE SEQUENCE [LARGE SCALE GENOMIC DNA]</scope>
    <source>
        <strain evidence="1">HYR1</strain>
    </source>
</reference>
<dbReference type="AlphaFoldDB" id="A0A3M7S8T7"/>
<organism evidence="1 2">
    <name type="scientific">Brachionus plicatilis</name>
    <name type="common">Marine rotifer</name>
    <name type="synonym">Brachionus muelleri</name>
    <dbReference type="NCBI Taxonomy" id="10195"/>
    <lineage>
        <taxon>Eukaryota</taxon>
        <taxon>Metazoa</taxon>
        <taxon>Spiralia</taxon>
        <taxon>Gnathifera</taxon>
        <taxon>Rotifera</taxon>
        <taxon>Eurotatoria</taxon>
        <taxon>Monogononta</taxon>
        <taxon>Pseudotrocha</taxon>
        <taxon>Ploima</taxon>
        <taxon>Brachionidae</taxon>
        <taxon>Brachionus</taxon>
    </lineage>
</organism>
<comment type="caution">
    <text evidence="1">The sequence shown here is derived from an EMBL/GenBank/DDBJ whole genome shotgun (WGS) entry which is preliminary data.</text>
</comment>
<keyword evidence="2" id="KW-1185">Reference proteome</keyword>
<dbReference type="Proteomes" id="UP000276133">
    <property type="component" value="Unassembled WGS sequence"/>
</dbReference>
<proteinExistence type="predicted"/>
<dbReference type="PANTHER" id="PTHR46007">
    <property type="entry name" value="MEDIATOR OF RNA POLYMERASE II TRANSCRIPTION SUBUNIT 12"/>
    <property type="match status" value="1"/>
</dbReference>
<evidence type="ECO:0000313" key="2">
    <source>
        <dbReference type="Proteomes" id="UP000276133"/>
    </source>
</evidence>
<dbReference type="EMBL" id="REGN01001872">
    <property type="protein sequence ID" value="RNA31998.1"/>
    <property type="molecule type" value="Genomic_DNA"/>
</dbReference>
<evidence type="ECO:0000313" key="1">
    <source>
        <dbReference type="EMBL" id="RNA31998.1"/>
    </source>
</evidence>
<dbReference type="PANTHER" id="PTHR46007:SF11">
    <property type="entry name" value="MEDIATOR OF RNA POLYMERASE II TRANSCRIPTION SUBUNIT 12"/>
    <property type="match status" value="1"/>
</dbReference>
<dbReference type="OrthoDB" id="20828at2759"/>
<dbReference type="InterPro" id="IPR051647">
    <property type="entry name" value="Mediator_comp_sub12"/>
</dbReference>
<dbReference type="STRING" id="10195.A0A3M7S8T7"/>
<protein>
    <submittedName>
        <fullName evidence="1">Mediator of RNA polymerase II transcription subunit 12</fullName>
    </submittedName>
</protein>
<gene>
    <name evidence="1" type="ORF">BpHYR1_006233</name>
</gene>